<gene>
    <name evidence="2" type="ORF">H257_14534</name>
</gene>
<sequence>MPCIDGDTAPPTTSSRPLSLAVERRLPTHAFPDEFIECTLRLHHGDDLGLPVSFQVALVHADTKLTEESTSQLVVDSSTPLVFVGATCTFRFSLTRVMQKMCLRCSLVDPHPIVSVLTSAISIVREKLVVTQQPPDVWFKDEGGRDKCMTIQVNVEAAPGRTVSPRIIPLELTLLYDSGDVVQASAVATSPSHGILKLFPDLRPNVTNGTVSISFRIEDVSKNHQNHAFVLKIAPESSDVYADIASVRTAPVAIRSKRNKRRLAGLKSPSNNTNLASEPSPSAASSGSHRPRMLPTPVPHHSATPTTTDKTPMSRRFNSSTATPHNLPRARPSTWTDAMQEWKLVGYEIHEGDGSINKQAPIYRCLSCASLTDMSPQNTTRHAPSCMYLQLPQQHQSNFPANTPRQQHHPVTQATTAARMVYGYNTHGNYTPSASQTSMAAAATAGPGYAGTTPTNYSTTPTPHSSLKHSDNNIFLSTKAAATTSSSPAMMTDAMAKPMLMMDMYMSANHTHNNNWQMMHQQVGTSSSTTPTNEASGNHGTTLGYPNNSNAQPPCVAFILASMATDMRGDKLGLAAFDQYHQLLGFYNEQQNPTPAQHNQPSQPPRSHVVFYPVSDFPLCNTGGISASFESALHYGSSDVFALSKYMGNLTKLQEEAFLHFWSQNLM</sequence>
<organism evidence="2">
    <name type="scientific">Aphanomyces astaci</name>
    <name type="common">Crayfish plague agent</name>
    <dbReference type="NCBI Taxonomy" id="112090"/>
    <lineage>
        <taxon>Eukaryota</taxon>
        <taxon>Sar</taxon>
        <taxon>Stramenopiles</taxon>
        <taxon>Oomycota</taxon>
        <taxon>Saprolegniomycetes</taxon>
        <taxon>Saprolegniales</taxon>
        <taxon>Verrucalvaceae</taxon>
        <taxon>Aphanomyces</taxon>
    </lineage>
</organism>
<name>W4FR21_APHAT</name>
<accession>W4FR21</accession>
<feature type="region of interest" description="Disordered" evidence="1">
    <location>
        <begin position="260"/>
        <end position="334"/>
    </location>
</feature>
<dbReference type="GeneID" id="20816530"/>
<dbReference type="EMBL" id="KI913171">
    <property type="protein sequence ID" value="ETV69942.1"/>
    <property type="molecule type" value="Genomic_DNA"/>
</dbReference>
<dbReference type="AlphaFoldDB" id="W4FR21"/>
<feature type="compositionally biased region" description="Polar residues" evidence="1">
    <location>
        <begin position="303"/>
        <end position="324"/>
    </location>
</feature>
<protein>
    <submittedName>
        <fullName evidence="2">Uncharacterized protein</fullName>
    </submittedName>
</protein>
<dbReference type="RefSeq" id="XP_009840682.1">
    <property type="nucleotide sequence ID" value="XM_009842380.1"/>
</dbReference>
<proteinExistence type="predicted"/>
<dbReference type="VEuPathDB" id="FungiDB:H257_14534"/>
<evidence type="ECO:0000313" key="2">
    <source>
        <dbReference type="EMBL" id="ETV69942.1"/>
    </source>
</evidence>
<dbReference type="OrthoDB" id="69973at2759"/>
<reference evidence="2" key="1">
    <citation type="submission" date="2013-12" db="EMBL/GenBank/DDBJ databases">
        <title>The Genome Sequence of Aphanomyces astaci APO3.</title>
        <authorList>
            <consortium name="The Broad Institute Genomics Platform"/>
            <person name="Russ C."/>
            <person name="Tyler B."/>
            <person name="van West P."/>
            <person name="Dieguez-Uribeondo J."/>
            <person name="Young S.K."/>
            <person name="Zeng Q."/>
            <person name="Gargeya S."/>
            <person name="Fitzgerald M."/>
            <person name="Abouelleil A."/>
            <person name="Alvarado L."/>
            <person name="Chapman S.B."/>
            <person name="Gainer-Dewar J."/>
            <person name="Goldberg J."/>
            <person name="Griggs A."/>
            <person name="Gujja S."/>
            <person name="Hansen M."/>
            <person name="Howarth C."/>
            <person name="Imamovic A."/>
            <person name="Ireland A."/>
            <person name="Larimer J."/>
            <person name="McCowan C."/>
            <person name="Murphy C."/>
            <person name="Pearson M."/>
            <person name="Poon T.W."/>
            <person name="Priest M."/>
            <person name="Roberts A."/>
            <person name="Saif S."/>
            <person name="Shea T."/>
            <person name="Sykes S."/>
            <person name="Wortman J."/>
            <person name="Nusbaum C."/>
            <person name="Birren B."/>
        </authorList>
    </citation>
    <scope>NUCLEOTIDE SEQUENCE [LARGE SCALE GENOMIC DNA]</scope>
    <source>
        <strain evidence="2">APO3</strain>
    </source>
</reference>
<feature type="region of interest" description="Disordered" evidence="1">
    <location>
        <begin position="524"/>
        <end position="547"/>
    </location>
</feature>
<feature type="compositionally biased region" description="Low complexity" evidence="1">
    <location>
        <begin position="276"/>
        <end position="288"/>
    </location>
</feature>
<evidence type="ECO:0000256" key="1">
    <source>
        <dbReference type="SAM" id="MobiDB-lite"/>
    </source>
</evidence>